<feature type="signal peptide" evidence="2">
    <location>
        <begin position="1"/>
        <end position="17"/>
    </location>
</feature>
<evidence type="ECO:0000259" key="3">
    <source>
        <dbReference type="SMART" id="SM00409"/>
    </source>
</evidence>
<dbReference type="AlphaFoldDB" id="A0A3Q3LCU1"/>
<dbReference type="GO" id="GO:0019815">
    <property type="term" value="C:B cell receptor complex"/>
    <property type="evidence" value="ECO:0007669"/>
    <property type="project" value="TreeGrafter"/>
</dbReference>
<evidence type="ECO:0000313" key="4">
    <source>
        <dbReference type="Ensembl" id="ENSMAMP00000007556.1"/>
    </source>
</evidence>
<sequence length="224" mass="25155">MGIGIILGLCSFAVAIAETGVSLMPDIPFLSVSLSHNAFLECCYKPNKTSRWVKRSQYGSAFVGPYPVLFSDRIREGNLKKDGSFCDTLNFTSVTLNDTGLYQCRIDDNSLTLHTHGTYLQVYKPIEKTINLSENTKNRILTAEGILLLLCVLLPSATLLFKSKKLHELEKKKVQKEEENIYQGLNLDECCATYDQIECSQTRGPYQDVCNVVQEEDSIQLEKP</sequence>
<organism evidence="4 5">
    <name type="scientific">Mastacembelus armatus</name>
    <name type="common">zig-zag eel</name>
    <dbReference type="NCBI Taxonomy" id="205130"/>
    <lineage>
        <taxon>Eukaryota</taxon>
        <taxon>Metazoa</taxon>
        <taxon>Chordata</taxon>
        <taxon>Craniata</taxon>
        <taxon>Vertebrata</taxon>
        <taxon>Euteleostomi</taxon>
        <taxon>Actinopterygii</taxon>
        <taxon>Neopterygii</taxon>
        <taxon>Teleostei</taxon>
        <taxon>Neoteleostei</taxon>
        <taxon>Acanthomorphata</taxon>
        <taxon>Anabantaria</taxon>
        <taxon>Synbranchiformes</taxon>
        <taxon>Mastacembelidae</taxon>
        <taxon>Mastacembelus</taxon>
    </lineage>
</organism>
<dbReference type="CTD" id="973"/>
<dbReference type="GeneID" id="113136158"/>
<dbReference type="PANTHER" id="PTHR14334">
    <property type="entry name" value="B-CELL ANTIGEN RECEPTOR COMPLEX-ASSOCIATED PROTEIN"/>
    <property type="match status" value="1"/>
</dbReference>
<name>A0A3Q3LCU1_9TELE</name>
<dbReference type="Ensembl" id="ENSMAMT00000007764.2">
    <property type="protein sequence ID" value="ENSMAMP00000007556.1"/>
    <property type="gene ID" value="ENSMAMG00000005168.2"/>
</dbReference>
<dbReference type="PANTHER" id="PTHR14334:SF1">
    <property type="entry name" value="B-CELL ANTIGEN RECEPTOR COMPLEX-ASSOCIATED PROTEIN ALPHA CHAIN"/>
    <property type="match status" value="1"/>
</dbReference>
<dbReference type="InParanoid" id="A0A3Q3LCU1"/>
<dbReference type="GO" id="GO:0009897">
    <property type="term" value="C:external side of plasma membrane"/>
    <property type="evidence" value="ECO:0007669"/>
    <property type="project" value="TreeGrafter"/>
</dbReference>
<dbReference type="SUPFAM" id="SSF48726">
    <property type="entry name" value="Immunoglobulin"/>
    <property type="match status" value="1"/>
</dbReference>
<dbReference type="InterPro" id="IPR036179">
    <property type="entry name" value="Ig-like_dom_sf"/>
</dbReference>
<protein>
    <submittedName>
        <fullName evidence="4">CD79a molecule, immunoglobulin-associated alpha</fullName>
    </submittedName>
</protein>
<dbReference type="OrthoDB" id="8915525at2759"/>
<dbReference type="GO" id="GO:0050853">
    <property type="term" value="P:B cell receptor signaling pathway"/>
    <property type="evidence" value="ECO:0007669"/>
    <property type="project" value="TreeGrafter"/>
</dbReference>
<evidence type="ECO:0000256" key="2">
    <source>
        <dbReference type="SAM" id="SignalP"/>
    </source>
</evidence>
<keyword evidence="2" id="KW-0732">Signal</keyword>
<dbReference type="SMART" id="SM00409">
    <property type="entry name" value="IG"/>
    <property type="match status" value="1"/>
</dbReference>
<dbReference type="InterPro" id="IPR003599">
    <property type="entry name" value="Ig_sub"/>
</dbReference>
<evidence type="ECO:0000313" key="5">
    <source>
        <dbReference type="Proteomes" id="UP000261640"/>
    </source>
</evidence>
<keyword evidence="1" id="KW-0393">Immunoglobulin domain</keyword>
<dbReference type="GeneTree" id="ENSGT00940000154363"/>
<reference evidence="4" key="2">
    <citation type="submission" date="2025-09" db="UniProtKB">
        <authorList>
            <consortium name="Ensembl"/>
        </authorList>
    </citation>
    <scope>IDENTIFICATION</scope>
</reference>
<accession>A0A3Q3LCU1</accession>
<dbReference type="Proteomes" id="UP000261640">
    <property type="component" value="Unplaced"/>
</dbReference>
<evidence type="ECO:0000256" key="1">
    <source>
        <dbReference type="ARBA" id="ARBA00023319"/>
    </source>
</evidence>
<feature type="chain" id="PRO_5018709542" evidence="2">
    <location>
        <begin position="18"/>
        <end position="224"/>
    </location>
</feature>
<keyword evidence="5" id="KW-1185">Reference proteome</keyword>
<dbReference type="RefSeq" id="XP_026172468.1">
    <property type="nucleotide sequence ID" value="XM_026316683.1"/>
</dbReference>
<dbReference type="STRING" id="205130.ENSMAMP00000007556"/>
<proteinExistence type="predicted"/>
<feature type="domain" description="Immunoglobulin" evidence="3">
    <location>
        <begin position="27"/>
        <end position="123"/>
    </location>
</feature>
<dbReference type="Gene3D" id="2.60.40.10">
    <property type="entry name" value="Immunoglobulins"/>
    <property type="match status" value="1"/>
</dbReference>
<dbReference type="GO" id="GO:0030183">
    <property type="term" value="P:B cell differentiation"/>
    <property type="evidence" value="ECO:0007669"/>
    <property type="project" value="TreeGrafter"/>
</dbReference>
<dbReference type="InterPro" id="IPR013783">
    <property type="entry name" value="Ig-like_fold"/>
</dbReference>
<reference evidence="4" key="1">
    <citation type="submission" date="2025-08" db="UniProtKB">
        <authorList>
            <consortium name="Ensembl"/>
        </authorList>
    </citation>
    <scope>IDENTIFICATION</scope>
</reference>